<dbReference type="PANTHER" id="PTHR30408">
    <property type="entry name" value="TYPE-1 RESTRICTION ENZYME ECOKI SPECIFICITY PROTEIN"/>
    <property type="match status" value="1"/>
</dbReference>
<dbReference type="Gene3D" id="3.90.220.20">
    <property type="entry name" value="DNA methylase specificity domains"/>
    <property type="match status" value="2"/>
</dbReference>
<dbReference type="GO" id="GO:0004519">
    <property type="term" value="F:endonuclease activity"/>
    <property type="evidence" value="ECO:0007669"/>
    <property type="project" value="UniProtKB-KW"/>
</dbReference>
<dbReference type="EMBL" id="QRZC01000041">
    <property type="protein sequence ID" value="RGV36171.1"/>
    <property type="molecule type" value="Genomic_DNA"/>
</dbReference>
<dbReference type="RefSeq" id="WP_117947995.1">
    <property type="nucleotide sequence ID" value="NZ_QRZC01000041.1"/>
</dbReference>
<evidence type="ECO:0000313" key="7">
    <source>
        <dbReference type="Proteomes" id="UP000284640"/>
    </source>
</evidence>
<proteinExistence type="inferred from homology"/>
<evidence type="ECO:0000313" key="6">
    <source>
        <dbReference type="EMBL" id="RHE60972.1"/>
    </source>
</evidence>
<comment type="caution">
    <text evidence="5">The sequence shown here is derived from an EMBL/GenBank/DDBJ whole genome shotgun (WGS) entry which is preliminary data.</text>
</comment>
<evidence type="ECO:0000313" key="5">
    <source>
        <dbReference type="EMBL" id="RGV36171.1"/>
    </source>
</evidence>
<evidence type="ECO:0000313" key="8">
    <source>
        <dbReference type="Proteomes" id="UP000285343"/>
    </source>
</evidence>
<keyword evidence="3" id="KW-0238">DNA-binding</keyword>
<reference evidence="7 8" key="1">
    <citation type="submission" date="2018-08" db="EMBL/GenBank/DDBJ databases">
        <title>A genome reference for cultivated species of the human gut microbiota.</title>
        <authorList>
            <person name="Zou Y."/>
            <person name="Xue W."/>
            <person name="Luo G."/>
        </authorList>
    </citation>
    <scope>NUCLEOTIDE SEQUENCE [LARGE SCALE GENOMIC DNA]</scope>
    <source>
        <strain evidence="5 8">AF14-42</strain>
        <strain evidence="6 7">AM27-46</strain>
    </source>
</reference>
<gene>
    <name evidence="6" type="ORF">DW729_06700</name>
    <name evidence="5" type="ORF">DWW14_21320</name>
</gene>
<dbReference type="PANTHER" id="PTHR30408:SF12">
    <property type="entry name" value="TYPE I RESTRICTION ENZYME MJAVIII SPECIFICITY SUBUNIT"/>
    <property type="match status" value="1"/>
</dbReference>
<evidence type="ECO:0000259" key="4">
    <source>
        <dbReference type="Pfam" id="PF01420"/>
    </source>
</evidence>
<dbReference type="Proteomes" id="UP000284640">
    <property type="component" value="Unassembled WGS sequence"/>
</dbReference>
<dbReference type="Proteomes" id="UP000285343">
    <property type="component" value="Unassembled WGS sequence"/>
</dbReference>
<sequence length="418" mass="47449">MTDNNENKVLNVPHLRFPKFSGEWEICKVSELLDFYSTNSLSWEQLEYGEKAMMNLHYGLIHVGLPTMVDLRRDKLPNVKEGNMPKNFELCKEGDVAFADASEDTNEVAKVIELFNLDNKDIVCGLHTIHGRDNKNKTIVGFKGYAFSSSAFHNQIRRIAQGTKIYSISTKNFSECYVGIPSKAEQTKIATLLRLIDERIATQNKIIEKLQSLIKGLNDNIHKGIKGETVCFSDLGEAYSGLSGKGGDDFGYGEPFITYMNVYQNTYISEKDYELVQIAPNEKQNSVQYGDALFTLSSETPEEVGIGAVYLGNTQKLYLNSFCFGIHFYDERVLPQYLAHFISSSSFRRAIYPLAQGSTRFNLQKNDFMKMKFLLPSLEKQGHIANTLDALHCRLANEKSLTEQYILLKKYLLSLMFI</sequence>
<accession>A0A412X5M2</accession>
<dbReference type="InterPro" id="IPR052021">
    <property type="entry name" value="Type-I_RS_S_subunit"/>
</dbReference>
<evidence type="ECO:0000256" key="3">
    <source>
        <dbReference type="ARBA" id="ARBA00023125"/>
    </source>
</evidence>
<evidence type="ECO:0000256" key="1">
    <source>
        <dbReference type="ARBA" id="ARBA00010923"/>
    </source>
</evidence>
<protein>
    <submittedName>
        <fullName evidence="5">Restriction endonuclease subunit S</fullName>
    </submittedName>
</protein>
<keyword evidence="5" id="KW-0378">Hydrolase</keyword>
<name>A0A412X5M2_BACUN</name>
<comment type="similarity">
    <text evidence="1">Belongs to the type-I restriction system S methylase family.</text>
</comment>
<feature type="domain" description="Type I restriction modification DNA specificity" evidence="4">
    <location>
        <begin position="276"/>
        <end position="399"/>
    </location>
</feature>
<dbReference type="EMBL" id="QSKL01000003">
    <property type="protein sequence ID" value="RHE60972.1"/>
    <property type="molecule type" value="Genomic_DNA"/>
</dbReference>
<dbReference type="GO" id="GO:0003677">
    <property type="term" value="F:DNA binding"/>
    <property type="evidence" value="ECO:0007669"/>
    <property type="project" value="UniProtKB-KW"/>
</dbReference>
<evidence type="ECO:0000256" key="2">
    <source>
        <dbReference type="ARBA" id="ARBA00022747"/>
    </source>
</evidence>
<dbReference type="InterPro" id="IPR000055">
    <property type="entry name" value="Restrct_endonuc_typeI_TRD"/>
</dbReference>
<keyword evidence="2" id="KW-0680">Restriction system</keyword>
<dbReference type="GO" id="GO:0009307">
    <property type="term" value="P:DNA restriction-modification system"/>
    <property type="evidence" value="ECO:0007669"/>
    <property type="project" value="UniProtKB-KW"/>
</dbReference>
<feature type="domain" description="Type I restriction modification DNA specificity" evidence="4">
    <location>
        <begin position="88"/>
        <end position="211"/>
    </location>
</feature>
<dbReference type="InterPro" id="IPR044946">
    <property type="entry name" value="Restrct_endonuc_typeI_TRD_sf"/>
</dbReference>
<dbReference type="AlphaFoldDB" id="A0A412X5M2"/>
<dbReference type="SUPFAM" id="SSF116734">
    <property type="entry name" value="DNA methylase specificity domain"/>
    <property type="match status" value="2"/>
</dbReference>
<keyword evidence="5" id="KW-0255">Endonuclease</keyword>
<dbReference type="Pfam" id="PF01420">
    <property type="entry name" value="Methylase_S"/>
    <property type="match status" value="2"/>
</dbReference>
<organism evidence="5 8">
    <name type="scientific">Bacteroides uniformis</name>
    <dbReference type="NCBI Taxonomy" id="820"/>
    <lineage>
        <taxon>Bacteria</taxon>
        <taxon>Pseudomonadati</taxon>
        <taxon>Bacteroidota</taxon>
        <taxon>Bacteroidia</taxon>
        <taxon>Bacteroidales</taxon>
        <taxon>Bacteroidaceae</taxon>
        <taxon>Bacteroides</taxon>
    </lineage>
</organism>
<keyword evidence="5" id="KW-0540">Nuclease</keyword>